<reference evidence="1 2" key="1">
    <citation type="submission" date="2024-06" db="EMBL/GenBank/DDBJ databases">
        <title>Genomics of switchgrass bacterial isolates.</title>
        <authorList>
            <person name="Shade A."/>
        </authorList>
    </citation>
    <scope>NUCLEOTIDE SEQUENCE [LARGE SCALE GENOMIC DNA]</scope>
    <source>
        <strain evidence="1 2">PvP084</strain>
    </source>
</reference>
<organism evidence="1 2">
    <name type="scientific">Methylobacterium radiotolerans</name>
    <dbReference type="NCBI Taxonomy" id="31998"/>
    <lineage>
        <taxon>Bacteria</taxon>
        <taxon>Pseudomonadati</taxon>
        <taxon>Pseudomonadota</taxon>
        <taxon>Alphaproteobacteria</taxon>
        <taxon>Hyphomicrobiales</taxon>
        <taxon>Methylobacteriaceae</taxon>
        <taxon>Methylobacterium</taxon>
    </lineage>
</organism>
<evidence type="ECO:0000313" key="2">
    <source>
        <dbReference type="Proteomes" id="UP001549119"/>
    </source>
</evidence>
<dbReference type="Proteomes" id="UP001549119">
    <property type="component" value="Unassembled WGS sequence"/>
</dbReference>
<gene>
    <name evidence="1" type="ORF">ABIC20_007472</name>
</gene>
<evidence type="ECO:0000313" key="1">
    <source>
        <dbReference type="EMBL" id="MET3870087.1"/>
    </source>
</evidence>
<sequence length="88" mass="9220">MATSLGACVTSNAPAPLTGTSIRVTLPAAPDGVQGCLARAFPDIPDRALSKADVVRIIGEAKVLDRAKTACGQRAVDWINAVRRDYAR</sequence>
<proteinExistence type="predicted"/>
<protein>
    <submittedName>
        <fullName evidence="1">Uncharacterized protein</fullName>
    </submittedName>
</protein>
<dbReference type="EMBL" id="JBEPNW010000008">
    <property type="protein sequence ID" value="MET3870087.1"/>
    <property type="molecule type" value="Genomic_DNA"/>
</dbReference>
<comment type="caution">
    <text evidence="1">The sequence shown here is derived from an EMBL/GenBank/DDBJ whole genome shotgun (WGS) entry which is preliminary data.</text>
</comment>
<name>A0ABV2NU68_9HYPH</name>
<keyword evidence="2" id="KW-1185">Reference proteome</keyword>
<accession>A0ABV2NU68</accession>